<evidence type="ECO:0000256" key="12">
    <source>
        <dbReference type="ARBA" id="ARBA00022840"/>
    </source>
</evidence>
<evidence type="ECO:0000256" key="4">
    <source>
        <dbReference type="ARBA" id="ARBA00005169"/>
    </source>
</evidence>
<comment type="caution">
    <text evidence="17">The sequence shown here is derived from an EMBL/GenBank/DDBJ whole genome shotgun (WGS) entry which is preliminary data.</text>
</comment>
<dbReference type="HAMAP" id="MF_01020">
    <property type="entry name" value="HisE"/>
    <property type="match status" value="1"/>
</dbReference>
<comment type="subcellular location">
    <subcellularLocation>
        <location evidence="3 15">Cytoplasm</location>
    </subcellularLocation>
</comment>
<evidence type="ECO:0000256" key="8">
    <source>
        <dbReference type="ARBA" id="ARBA00022490"/>
    </source>
</evidence>
<evidence type="ECO:0000256" key="2">
    <source>
        <dbReference type="ARBA" id="ARBA00001460"/>
    </source>
</evidence>
<dbReference type="Gene3D" id="3.10.20.810">
    <property type="entry name" value="Phosphoribosyl-AMP cyclohydrolase"/>
    <property type="match status" value="1"/>
</dbReference>
<evidence type="ECO:0000256" key="15">
    <source>
        <dbReference type="HAMAP-Rule" id="MF_01019"/>
    </source>
</evidence>
<dbReference type="SUPFAM" id="SSF141734">
    <property type="entry name" value="HisI-like"/>
    <property type="match status" value="1"/>
</dbReference>
<evidence type="ECO:0000256" key="1">
    <source>
        <dbReference type="ARBA" id="ARBA00000024"/>
    </source>
</evidence>
<gene>
    <name evidence="15" type="primary">hisI</name>
    <name evidence="15" type="synonym">hisIE</name>
    <name evidence="17" type="ORF">J2Z81_001195</name>
</gene>
<evidence type="ECO:0000313" key="18">
    <source>
        <dbReference type="Proteomes" id="UP001519294"/>
    </source>
</evidence>
<comment type="catalytic activity">
    <reaction evidence="2 15">
        <text>1-(5-phospho-beta-D-ribosyl)-ATP + H2O = 1-(5-phospho-beta-D-ribosyl)-5'-AMP + diphosphate + H(+)</text>
        <dbReference type="Rhea" id="RHEA:22828"/>
        <dbReference type="ChEBI" id="CHEBI:15377"/>
        <dbReference type="ChEBI" id="CHEBI:15378"/>
        <dbReference type="ChEBI" id="CHEBI:33019"/>
        <dbReference type="ChEBI" id="CHEBI:59457"/>
        <dbReference type="ChEBI" id="CHEBI:73183"/>
        <dbReference type="EC" id="3.6.1.31"/>
    </reaction>
</comment>
<feature type="region of interest" description="Phosphoribosyl-AMP cyclohydrolase" evidence="15">
    <location>
        <begin position="1"/>
        <end position="116"/>
    </location>
</feature>
<proteinExistence type="inferred from homology"/>
<dbReference type="NCBIfam" id="NF000768">
    <property type="entry name" value="PRK00051.1"/>
    <property type="match status" value="1"/>
</dbReference>
<dbReference type="Pfam" id="PF01503">
    <property type="entry name" value="PRA-PH"/>
    <property type="match status" value="1"/>
</dbReference>
<evidence type="ECO:0000256" key="6">
    <source>
        <dbReference type="ARBA" id="ARBA00007731"/>
    </source>
</evidence>
<feature type="region of interest" description="Phosphoribosyl-ATP pyrophosphohydrolase" evidence="15">
    <location>
        <begin position="117"/>
        <end position="213"/>
    </location>
</feature>
<evidence type="ECO:0000259" key="16">
    <source>
        <dbReference type="Pfam" id="PF01502"/>
    </source>
</evidence>
<evidence type="ECO:0000256" key="7">
    <source>
        <dbReference type="ARBA" id="ARBA00008299"/>
    </source>
</evidence>
<name>A0ABS4S6W2_9BACI</name>
<evidence type="ECO:0000313" key="17">
    <source>
        <dbReference type="EMBL" id="MBP2257247.1"/>
    </source>
</evidence>
<keyword evidence="11 15" id="KW-0378">Hydrolase</keyword>
<reference evidence="17 18" key="1">
    <citation type="submission" date="2021-03" db="EMBL/GenBank/DDBJ databases">
        <title>Genomic Encyclopedia of Type Strains, Phase IV (KMG-IV): sequencing the most valuable type-strain genomes for metagenomic binning, comparative biology and taxonomic classification.</title>
        <authorList>
            <person name="Goeker M."/>
        </authorList>
    </citation>
    <scope>NUCLEOTIDE SEQUENCE [LARGE SCALE GENOMIC DNA]</scope>
    <source>
        <strain evidence="17 18">DSM 25790</strain>
    </source>
</reference>
<evidence type="ECO:0000256" key="13">
    <source>
        <dbReference type="ARBA" id="ARBA00023102"/>
    </source>
</evidence>
<dbReference type="CDD" id="cd11534">
    <property type="entry name" value="NTP-PPase_HisIE_like"/>
    <property type="match status" value="1"/>
</dbReference>
<dbReference type="EC" id="3.6.1.31" evidence="15"/>
<comment type="catalytic activity">
    <reaction evidence="1 15">
        <text>1-(5-phospho-beta-D-ribosyl)-5'-AMP + H2O = 1-(5-phospho-beta-D-ribosyl)-5-[(5-phospho-beta-D-ribosylamino)methylideneamino]imidazole-4-carboxamide</text>
        <dbReference type="Rhea" id="RHEA:20049"/>
        <dbReference type="ChEBI" id="CHEBI:15377"/>
        <dbReference type="ChEBI" id="CHEBI:58435"/>
        <dbReference type="ChEBI" id="CHEBI:59457"/>
        <dbReference type="EC" id="3.5.4.19"/>
    </reaction>
</comment>
<dbReference type="InterPro" id="IPR038019">
    <property type="entry name" value="PRib_AMP_CycHydrolase_sf"/>
</dbReference>
<dbReference type="GO" id="GO:0004636">
    <property type="term" value="F:phosphoribosyl-ATP diphosphatase activity"/>
    <property type="evidence" value="ECO:0007669"/>
    <property type="project" value="UniProtKB-EC"/>
</dbReference>
<dbReference type="HAMAP" id="MF_01021">
    <property type="entry name" value="HisI"/>
    <property type="match status" value="1"/>
</dbReference>
<organism evidence="17 18">
    <name type="scientific">Virgibacillus alimentarius</name>
    <dbReference type="NCBI Taxonomy" id="698769"/>
    <lineage>
        <taxon>Bacteria</taxon>
        <taxon>Bacillati</taxon>
        <taxon>Bacillota</taxon>
        <taxon>Bacilli</taxon>
        <taxon>Bacillales</taxon>
        <taxon>Bacillaceae</taxon>
        <taxon>Virgibacillus</taxon>
    </lineage>
</organism>
<sequence>MKVDLPNLTFNENGLIPAIVQDNTTGKVLMLAYMNNEALDKTVETKETWFFSRSRQELWNKGATSGNKQKLKDISYDCDQDALLIQVEPLGPACHTGESSCFHQNLYQEETQNREVIHQLVSNIKKRRQNPIDGSYTTYLFKEGLDKILKKIGEESSEVIIGAKNQDKQEVTWEISDLTYHTLVLMELSGVTIQDIKDELNKRHIQKEGNRNE</sequence>
<keyword evidence="13 15" id="KW-0368">Histidine biosynthesis</keyword>
<keyword evidence="8 15" id="KW-0963">Cytoplasm</keyword>
<comment type="similarity">
    <text evidence="7 15">In the N-terminal section; belongs to the PRA-CH family.</text>
</comment>
<evidence type="ECO:0000256" key="10">
    <source>
        <dbReference type="ARBA" id="ARBA00022741"/>
    </source>
</evidence>
<dbReference type="SUPFAM" id="SSF101386">
    <property type="entry name" value="all-alpha NTP pyrophosphatases"/>
    <property type="match status" value="1"/>
</dbReference>
<evidence type="ECO:0000256" key="9">
    <source>
        <dbReference type="ARBA" id="ARBA00022605"/>
    </source>
</evidence>
<comment type="similarity">
    <text evidence="6 15">In the C-terminal section; belongs to the PRA-PH family.</text>
</comment>
<dbReference type="RefSeq" id="WP_390337468.1">
    <property type="nucleotide sequence ID" value="NZ_JAGIKX010000006.1"/>
</dbReference>
<dbReference type="GO" id="GO:0004635">
    <property type="term" value="F:phosphoribosyl-AMP cyclohydrolase activity"/>
    <property type="evidence" value="ECO:0007669"/>
    <property type="project" value="UniProtKB-EC"/>
</dbReference>
<evidence type="ECO:0000256" key="5">
    <source>
        <dbReference type="ARBA" id="ARBA00005204"/>
    </source>
</evidence>
<keyword evidence="14 15" id="KW-0511">Multifunctional enzyme</keyword>
<evidence type="ECO:0000256" key="11">
    <source>
        <dbReference type="ARBA" id="ARBA00022801"/>
    </source>
</evidence>
<protein>
    <recommendedName>
        <fullName evidence="15">Histidine biosynthesis bifunctional protein HisIE</fullName>
    </recommendedName>
    <domain>
        <recommendedName>
            <fullName evidence="15">Phosphoribosyl-AMP cyclohydrolase</fullName>
            <shortName evidence="15">PRA-CH</shortName>
            <ecNumber evidence="15">3.5.4.19</ecNumber>
        </recommendedName>
    </domain>
    <domain>
        <recommendedName>
            <fullName evidence="15">Phosphoribosyl-ATP pyrophosphatase</fullName>
            <shortName evidence="15">PRA-PH</shortName>
            <ecNumber evidence="15">3.6.1.31</ecNumber>
        </recommendedName>
    </domain>
</protein>
<dbReference type="PANTHER" id="PTHR42945:SF9">
    <property type="entry name" value="HISTIDINE BIOSYNTHESIS BIFUNCTIONAL PROTEIN HISIE"/>
    <property type="match status" value="1"/>
</dbReference>
<dbReference type="NCBIfam" id="NF002747">
    <property type="entry name" value="PRK02759.1"/>
    <property type="match status" value="1"/>
</dbReference>
<dbReference type="HAMAP" id="MF_01019">
    <property type="entry name" value="HisIE"/>
    <property type="match status" value="1"/>
</dbReference>
<accession>A0ABS4S6W2</accession>
<dbReference type="InterPro" id="IPR021130">
    <property type="entry name" value="PRib-ATP_PPHydrolase-like"/>
</dbReference>
<keyword evidence="12 15" id="KW-0067">ATP-binding</keyword>
<keyword evidence="9 15" id="KW-0028">Amino-acid biosynthesis</keyword>
<dbReference type="PANTHER" id="PTHR42945">
    <property type="entry name" value="HISTIDINE BIOSYNTHESIS BIFUNCTIONAL PROTEIN"/>
    <property type="match status" value="1"/>
</dbReference>
<dbReference type="InterPro" id="IPR002496">
    <property type="entry name" value="PRib_AMP_CycHydrolase_dom"/>
</dbReference>
<evidence type="ECO:0000256" key="3">
    <source>
        <dbReference type="ARBA" id="ARBA00004496"/>
    </source>
</evidence>
<dbReference type="NCBIfam" id="TIGR03188">
    <property type="entry name" value="histidine_hisI"/>
    <property type="match status" value="1"/>
</dbReference>
<dbReference type="InterPro" id="IPR008179">
    <property type="entry name" value="HisE"/>
</dbReference>
<comment type="pathway">
    <text evidence="5 15">Amino-acid biosynthesis; L-histidine biosynthesis; L-histidine from 5-phospho-alpha-D-ribose 1-diphosphate: step 2/9.</text>
</comment>
<comment type="pathway">
    <text evidence="4 15">Amino-acid biosynthesis; L-histidine biosynthesis; L-histidine from 5-phospho-alpha-D-ribose 1-diphosphate: step 3/9.</text>
</comment>
<keyword evidence="10 15" id="KW-0547">Nucleotide-binding</keyword>
<dbReference type="Pfam" id="PF01502">
    <property type="entry name" value="PRA-CH"/>
    <property type="match status" value="1"/>
</dbReference>
<dbReference type="Proteomes" id="UP001519294">
    <property type="component" value="Unassembled WGS sequence"/>
</dbReference>
<dbReference type="Gene3D" id="1.10.287.1080">
    <property type="entry name" value="MazG-like"/>
    <property type="match status" value="1"/>
</dbReference>
<evidence type="ECO:0000256" key="14">
    <source>
        <dbReference type="ARBA" id="ARBA00023268"/>
    </source>
</evidence>
<feature type="domain" description="Phosphoribosyl-AMP cyclohydrolase" evidence="16">
    <location>
        <begin position="30"/>
        <end position="103"/>
    </location>
</feature>
<dbReference type="InterPro" id="IPR026660">
    <property type="entry name" value="PRA-CH"/>
</dbReference>
<dbReference type="InterPro" id="IPR023019">
    <property type="entry name" value="His_synth_HisIE"/>
</dbReference>
<dbReference type="EMBL" id="JAGIKX010000006">
    <property type="protein sequence ID" value="MBP2257247.1"/>
    <property type="molecule type" value="Genomic_DNA"/>
</dbReference>
<keyword evidence="18" id="KW-1185">Reference proteome</keyword>
<dbReference type="EC" id="3.5.4.19" evidence="15"/>